<accession>A0AAD7KMW2</accession>
<gene>
    <name evidence="1" type="ORF">O6P43_034557</name>
</gene>
<dbReference type="AlphaFoldDB" id="A0AAD7KMW2"/>
<reference evidence="1" key="1">
    <citation type="journal article" date="2023" name="Science">
        <title>Elucidation of the pathway for biosynthesis of saponin adjuvants from the soapbark tree.</title>
        <authorList>
            <person name="Reed J."/>
            <person name="Orme A."/>
            <person name="El-Demerdash A."/>
            <person name="Owen C."/>
            <person name="Martin L.B.B."/>
            <person name="Misra R.C."/>
            <person name="Kikuchi S."/>
            <person name="Rejzek M."/>
            <person name="Martin A.C."/>
            <person name="Harkess A."/>
            <person name="Leebens-Mack J."/>
            <person name="Louveau T."/>
            <person name="Stephenson M.J."/>
            <person name="Osbourn A."/>
        </authorList>
    </citation>
    <scope>NUCLEOTIDE SEQUENCE</scope>
    <source>
        <strain evidence="1">S10</strain>
    </source>
</reference>
<keyword evidence="2" id="KW-1185">Reference proteome</keyword>
<evidence type="ECO:0000313" key="1">
    <source>
        <dbReference type="EMBL" id="KAJ7942396.1"/>
    </source>
</evidence>
<proteinExistence type="predicted"/>
<organism evidence="1 2">
    <name type="scientific">Quillaja saponaria</name>
    <name type="common">Soap bark tree</name>
    <dbReference type="NCBI Taxonomy" id="32244"/>
    <lineage>
        <taxon>Eukaryota</taxon>
        <taxon>Viridiplantae</taxon>
        <taxon>Streptophyta</taxon>
        <taxon>Embryophyta</taxon>
        <taxon>Tracheophyta</taxon>
        <taxon>Spermatophyta</taxon>
        <taxon>Magnoliopsida</taxon>
        <taxon>eudicotyledons</taxon>
        <taxon>Gunneridae</taxon>
        <taxon>Pentapetalae</taxon>
        <taxon>rosids</taxon>
        <taxon>fabids</taxon>
        <taxon>Fabales</taxon>
        <taxon>Quillajaceae</taxon>
        <taxon>Quillaja</taxon>
    </lineage>
</organism>
<protein>
    <submittedName>
        <fullName evidence="1">Uncharacterized protein</fullName>
    </submittedName>
</protein>
<dbReference type="Proteomes" id="UP001163823">
    <property type="component" value="Unassembled WGS sequence"/>
</dbReference>
<dbReference type="EMBL" id="JARAOO010000067">
    <property type="protein sequence ID" value="KAJ7942396.1"/>
    <property type="molecule type" value="Genomic_DNA"/>
</dbReference>
<comment type="caution">
    <text evidence="1">The sequence shown here is derived from an EMBL/GenBank/DDBJ whole genome shotgun (WGS) entry which is preliminary data.</text>
</comment>
<name>A0AAD7KMW2_QUISA</name>
<evidence type="ECO:0000313" key="2">
    <source>
        <dbReference type="Proteomes" id="UP001163823"/>
    </source>
</evidence>
<dbReference type="KEGG" id="qsa:O6P43_034557"/>
<sequence length="157" mass="18679">MSRGRGLGGRRWSYRSSGSKDLVHLSAKDMYLKSLKEDPSMCQIMYDYYLECVKRDGADECKHYDEKLALCPDAVSGKLPRVHAVAQFRKMVEEERQRAVSKGFSNYREHMLSRMKADPYYCKRFFYLYEKCLSEGHNDCEDYFERYPWCPQFKKEV</sequence>